<dbReference type="AlphaFoldDB" id="A0A8S9UA23"/>
<dbReference type="EMBL" id="JAACNO010001745">
    <property type="protein sequence ID" value="KAF4137925.1"/>
    <property type="molecule type" value="Genomic_DNA"/>
</dbReference>
<dbReference type="Proteomes" id="UP000704712">
    <property type="component" value="Unassembled WGS sequence"/>
</dbReference>
<keyword evidence="2" id="KW-0540">Nuclease</keyword>
<dbReference type="InterPro" id="IPR038717">
    <property type="entry name" value="Tc1-like_DDE_dom"/>
</dbReference>
<keyword evidence="2" id="KW-0378">Hydrolase</keyword>
<dbReference type="GO" id="GO:0004519">
    <property type="term" value="F:endonuclease activity"/>
    <property type="evidence" value="ECO:0007669"/>
    <property type="project" value="UniProtKB-KW"/>
</dbReference>
<evidence type="ECO:0000313" key="2">
    <source>
        <dbReference type="EMBL" id="KAF4137925.1"/>
    </source>
</evidence>
<comment type="caution">
    <text evidence="2">The sequence shown here is derived from an EMBL/GenBank/DDBJ whole genome shotgun (WGS) entry which is preliminary data.</text>
</comment>
<accession>A0A8S9UA23</accession>
<gene>
    <name evidence="2" type="ORF">GN958_ATG12878</name>
</gene>
<protein>
    <submittedName>
        <fullName evidence="2">DDE superfamily endonuclease</fullName>
    </submittedName>
</protein>
<evidence type="ECO:0000259" key="1">
    <source>
        <dbReference type="Pfam" id="PF13358"/>
    </source>
</evidence>
<dbReference type="GO" id="GO:0003676">
    <property type="term" value="F:nucleic acid binding"/>
    <property type="evidence" value="ECO:0007669"/>
    <property type="project" value="InterPro"/>
</dbReference>
<proteinExistence type="predicted"/>
<organism evidence="2 3">
    <name type="scientific">Phytophthora infestans</name>
    <name type="common">Potato late blight agent</name>
    <name type="synonym">Botrytis infestans</name>
    <dbReference type="NCBI Taxonomy" id="4787"/>
    <lineage>
        <taxon>Eukaryota</taxon>
        <taxon>Sar</taxon>
        <taxon>Stramenopiles</taxon>
        <taxon>Oomycota</taxon>
        <taxon>Peronosporomycetes</taxon>
        <taxon>Peronosporales</taxon>
        <taxon>Peronosporaceae</taxon>
        <taxon>Phytophthora</taxon>
    </lineage>
</organism>
<dbReference type="Pfam" id="PF13358">
    <property type="entry name" value="DDE_3"/>
    <property type="match status" value="1"/>
</dbReference>
<dbReference type="InterPro" id="IPR036397">
    <property type="entry name" value="RNaseH_sf"/>
</dbReference>
<reference evidence="2" key="1">
    <citation type="submission" date="2020-03" db="EMBL/GenBank/DDBJ databases">
        <title>Hybrid Assembly of Korean Phytophthora infestans isolates.</title>
        <authorList>
            <person name="Prokchorchik M."/>
            <person name="Lee Y."/>
            <person name="Seo J."/>
            <person name="Cho J.-H."/>
            <person name="Park Y.-E."/>
            <person name="Jang D.-C."/>
            <person name="Im J.-S."/>
            <person name="Choi J.-G."/>
            <person name="Park H.-J."/>
            <person name="Lee G.-B."/>
            <person name="Lee Y.-G."/>
            <person name="Hong S.-Y."/>
            <person name="Cho K."/>
            <person name="Sohn K.H."/>
        </authorList>
    </citation>
    <scope>NUCLEOTIDE SEQUENCE</scope>
    <source>
        <strain evidence="2">KR_2_A2</strain>
    </source>
</reference>
<name>A0A8S9UA23_PHYIN</name>
<keyword evidence="2" id="KW-0255">Endonuclease</keyword>
<sequence>MDNACIHMCPELEEAIHSVGAMLLFLPPYCPQFNPIEVVFGQLKCWLARHANLVFPLYPKAVLEVAMAMAACVKDENTNVNLFRHCGYGDAGLEDDMFAVDLEQ</sequence>
<dbReference type="Gene3D" id="3.30.420.10">
    <property type="entry name" value="Ribonuclease H-like superfamily/Ribonuclease H"/>
    <property type="match status" value="1"/>
</dbReference>
<evidence type="ECO:0000313" key="3">
    <source>
        <dbReference type="Proteomes" id="UP000704712"/>
    </source>
</evidence>
<feature type="domain" description="Tc1-like transposase DDE" evidence="1">
    <location>
        <begin position="1"/>
        <end position="51"/>
    </location>
</feature>